<dbReference type="InterPro" id="IPR002885">
    <property type="entry name" value="PPR_rpt"/>
</dbReference>
<dbReference type="Proteomes" id="UP000250321">
    <property type="component" value="Unassembled WGS sequence"/>
</dbReference>
<evidence type="ECO:0000313" key="5">
    <source>
        <dbReference type="Proteomes" id="UP000250321"/>
    </source>
</evidence>
<protein>
    <submittedName>
        <fullName evidence="4">Pentatricopeptide repeat-containing protein</fullName>
    </submittedName>
</protein>
<comment type="similarity">
    <text evidence="2">Belongs to the PPR family. PCMP-E subfamily.</text>
</comment>
<name>A0A314UNP2_PRUYE</name>
<dbReference type="GO" id="GO:0009451">
    <property type="term" value="P:RNA modification"/>
    <property type="evidence" value="ECO:0007669"/>
    <property type="project" value="InterPro"/>
</dbReference>
<evidence type="ECO:0000256" key="1">
    <source>
        <dbReference type="ARBA" id="ARBA00022737"/>
    </source>
</evidence>
<reference evidence="4 5" key="1">
    <citation type="submission" date="2018-02" db="EMBL/GenBank/DDBJ databases">
        <title>Draft genome of wild Prunus yedoensis var. nudiflora.</title>
        <authorList>
            <person name="Baek S."/>
            <person name="Kim J.-H."/>
            <person name="Choi K."/>
            <person name="Kim G.-B."/>
            <person name="Cho A."/>
            <person name="Jang H."/>
            <person name="Shin C.-H."/>
            <person name="Yu H.-J."/>
            <person name="Mun J.-H."/>
        </authorList>
    </citation>
    <scope>NUCLEOTIDE SEQUENCE [LARGE SCALE GENOMIC DNA]</scope>
    <source>
        <strain evidence="5">cv. Jeju island</strain>
        <tissue evidence="4">Leaf</tissue>
    </source>
</reference>
<accession>A0A314UNP2</accession>
<proteinExistence type="inferred from homology"/>
<dbReference type="PANTHER" id="PTHR47926">
    <property type="entry name" value="PENTATRICOPEPTIDE REPEAT-CONTAINING PROTEIN"/>
    <property type="match status" value="1"/>
</dbReference>
<dbReference type="EMBL" id="PJQY01003236">
    <property type="protein sequence ID" value="PQM39103.1"/>
    <property type="molecule type" value="Genomic_DNA"/>
</dbReference>
<dbReference type="NCBIfam" id="TIGR00756">
    <property type="entry name" value="PPR"/>
    <property type="match status" value="3"/>
</dbReference>
<evidence type="ECO:0000313" key="4">
    <source>
        <dbReference type="EMBL" id="PQM39103.1"/>
    </source>
</evidence>
<feature type="repeat" description="PPR" evidence="3">
    <location>
        <begin position="303"/>
        <end position="337"/>
    </location>
</feature>
<keyword evidence="1" id="KW-0677">Repeat</keyword>
<dbReference type="AlphaFoldDB" id="A0A314UNP2"/>
<dbReference type="OrthoDB" id="185373at2759"/>
<dbReference type="PANTHER" id="PTHR47926:SF533">
    <property type="entry name" value="DYW DOMAIN-CONTAINING PROTEIN"/>
    <property type="match status" value="1"/>
</dbReference>
<dbReference type="STRING" id="2094558.A0A314UNP2"/>
<dbReference type="SUPFAM" id="SSF48452">
    <property type="entry name" value="TPR-like"/>
    <property type="match status" value="1"/>
</dbReference>
<keyword evidence="5" id="KW-1185">Reference proteome</keyword>
<sequence length="516" mass="57150">MKLVFKRHCSSLTSLNLQSTKNPSPKQSQILRLCKLGLLSDAIRVLNSIDSGEITLKPILYASLLQTCTKAVSFNHGLQIHAHVVKSGLETDRFVGNSLLSLYFKLVPNMSETRRVFDGLFVKDVISWTSIITGYVRAGKPGNSIEVFYDMLKFGIEPNAFTLSAVVKACSEIGNLRLGLCFHGVVIGRCAPAVDELTEPGAICWTSVISAFTRSDLFEEALGFFYLMHRYHGLSPDGFTFGTVLTACGNLGRLRQGREMHAKVITHGLRGNVVVESSLVDMYGKCGSVEYAQRVFDRIPKKNSVSCSALLGVYCQTGDFESVIKHFREMEEADLYSFGTVLRACAGLAAVQQGKEVHCQYVRRCGWRDVIVESALVNLYAKCGCIDFARRVFTQMPVRNLITWNSMICGFAQNGGVLLGASTTCSNSTTAERIAKKMIELQPDYHLSYVLLANVYRSVGRWDDALEIGRIMQDRGVKKTPGKSWIESNNKLGSFLPVGDVEIPRRINFPVVMDIV</sequence>
<dbReference type="Gene3D" id="1.25.40.10">
    <property type="entry name" value="Tetratricopeptide repeat domain"/>
    <property type="match status" value="3"/>
</dbReference>
<dbReference type="InterPro" id="IPR046960">
    <property type="entry name" value="PPR_At4g14850-like_plant"/>
</dbReference>
<feature type="repeat" description="PPR" evidence="3">
    <location>
        <begin position="124"/>
        <end position="158"/>
    </location>
</feature>
<organism evidence="4 5">
    <name type="scientific">Prunus yedoensis var. nudiflora</name>
    <dbReference type="NCBI Taxonomy" id="2094558"/>
    <lineage>
        <taxon>Eukaryota</taxon>
        <taxon>Viridiplantae</taxon>
        <taxon>Streptophyta</taxon>
        <taxon>Embryophyta</taxon>
        <taxon>Tracheophyta</taxon>
        <taxon>Spermatophyta</taxon>
        <taxon>Magnoliopsida</taxon>
        <taxon>eudicotyledons</taxon>
        <taxon>Gunneridae</taxon>
        <taxon>Pentapetalae</taxon>
        <taxon>rosids</taxon>
        <taxon>fabids</taxon>
        <taxon>Rosales</taxon>
        <taxon>Rosaceae</taxon>
        <taxon>Amygdaloideae</taxon>
        <taxon>Amygdaleae</taxon>
        <taxon>Prunus</taxon>
    </lineage>
</organism>
<evidence type="ECO:0000256" key="2">
    <source>
        <dbReference type="ARBA" id="ARBA00061659"/>
    </source>
</evidence>
<dbReference type="InterPro" id="IPR011990">
    <property type="entry name" value="TPR-like_helical_dom_sf"/>
</dbReference>
<dbReference type="FunFam" id="1.25.40.10:FF:001535">
    <property type="entry name" value="Putative pentatricopeptide repeat-containing protein, mitochondrial"/>
    <property type="match status" value="1"/>
</dbReference>
<evidence type="ECO:0000256" key="3">
    <source>
        <dbReference type="PROSITE-ProRule" id="PRU00708"/>
    </source>
</evidence>
<dbReference type="Pfam" id="PF20431">
    <property type="entry name" value="E_motif"/>
    <property type="match status" value="1"/>
</dbReference>
<dbReference type="Pfam" id="PF01535">
    <property type="entry name" value="PPR"/>
    <property type="match status" value="5"/>
</dbReference>
<dbReference type="InterPro" id="IPR046848">
    <property type="entry name" value="E_motif"/>
</dbReference>
<dbReference type="GO" id="GO:0003723">
    <property type="term" value="F:RNA binding"/>
    <property type="evidence" value="ECO:0007669"/>
    <property type="project" value="InterPro"/>
</dbReference>
<dbReference type="PROSITE" id="PS51375">
    <property type="entry name" value="PPR"/>
    <property type="match status" value="2"/>
</dbReference>
<dbReference type="Pfam" id="PF13041">
    <property type="entry name" value="PPR_2"/>
    <property type="match status" value="1"/>
</dbReference>
<comment type="caution">
    <text evidence="4">The sequence shown here is derived from an EMBL/GenBank/DDBJ whole genome shotgun (WGS) entry which is preliminary data.</text>
</comment>
<gene>
    <name evidence="4" type="ORF">Pyn_23350</name>
</gene>